<dbReference type="OrthoDB" id="10629256at2759"/>
<evidence type="ECO:0000313" key="1">
    <source>
        <dbReference type="EMBL" id="CAH2267420.1"/>
    </source>
</evidence>
<protein>
    <submittedName>
        <fullName evidence="1">Jg20314 protein</fullName>
    </submittedName>
</protein>
<dbReference type="EMBL" id="CAKXAJ010026352">
    <property type="protein sequence ID" value="CAH2267420.1"/>
    <property type="molecule type" value="Genomic_DNA"/>
</dbReference>
<evidence type="ECO:0000313" key="2">
    <source>
        <dbReference type="Proteomes" id="UP000838756"/>
    </source>
</evidence>
<organism evidence="1 2">
    <name type="scientific">Pararge aegeria aegeria</name>
    <dbReference type="NCBI Taxonomy" id="348720"/>
    <lineage>
        <taxon>Eukaryota</taxon>
        <taxon>Metazoa</taxon>
        <taxon>Ecdysozoa</taxon>
        <taxon>Arthropoda</taxon>
        <taxon>Hexapoda</taxon>
        <taxon>Insecta</taxon>
        <taxon>Pterygota</taxon>
        <taxon>Neoptera</taxon>
        <taxon>Endopterygota</taxon>
        <taxon>Lepidoptera</taxon>
        <taxon>Glossata</taxon>
        <taxon>Ditrysia</taxon>
        <taxon>Papilionoidea</taxon>
        <taxon>Nymphalidae</taxon>
        <taxon>Satyrinae</taxon>
        <taxon>Satyrini</taxon>
        <taxon>Parargina</taxon>
        <taxon>Pararge</taxon>
    </lineage>
</organism>
<name>A0A8S4SMA4_9NEOP</name>
<keyword evidence="2" id="KW-1185">Reference proteome</keyword>
<accession>A0A8S4SMA4</accession>
<dbReference type="Proteomes" id="UP000838756">
    <property type="component" value="Unassembled WGS sequence"/>
</dbReference>
<sequence>MRFVAKRANSPWAVPGSTATIRYKRLISTTSADYMSRAHNAKILAVTTEMYFSTAFVDYNIQLHILVESVESSLKCTSGGRRVGGVMYGSSWLEGNCLLIASDVDIGTAFVDYNIQLHILAESVESPLKCTSGGPGVGGVMYGSSWLEGNCLLTASDVVIGTACADYSIQWYILAESVESPLKCTSGGRGDGGVM</sequence>
<comment type="caution">
    <text evidence="1">The sequence shown here is derived from an EMBL/GenBank/DDBJ whole genome shotgun (WGS) entry which is preliminary data.</text>
</comment>
<reference evidence="1" key="1">
    <citation type="submission" date="2022-03" db="EMBL/GenBank/DDBJ databases">
        <authorList>
            <person name="Lindestad O."/>
        </authorList>
    </citation>
    <scope>NUCLEOTIDE SEQUENCE</scope>
</reference>
<proteinExistence type="predicted"/>
<gene>
    <name evidence="1" type="primary">jg20314</name>
    <name evidence="1" type="ORF">PAEG_LOCUS25970</name>
</gene>
<dbReference type="AlphaFoldDB" id="A0A8S4SMA4"/>